<feature type="compositionally biased region" description="Low complexity" evidence="1">
    <location>
        <begin position="123"/>
        <end position="132"/>
    </location>
</feature>
<name>A0A9P0H276_NEZVI</name>
<dbReference type="OrthoDB" id="371494at2759"/>
<dbReference type="AlphaFoldDB" id="A0A9P0H276"/>
<accession>A0A9P0H276</accession>
<keyword evidence="2" id="KW-0732">Signal</keyword>
<dbReference type="EMBL" id="OV725077">
    <property type="protein sequence ID" value="CAH1392371.1"/>
    <property type="molecule type" value="Genomic_DNA"/>
</dbReference>
<evidence type="ECO:0000256" key="2">
    <source>
        <dbReference type="SAM" id="SignalP"/>
    </source>
</evidence>
<organism evidence="3 4">
    <name type="scientific">Nezara viridula</name>
    <name type="common">Southern green stink bug</name>
    <name type="synonym">Cimex viridulus</name>
    <dbReference type="NCBI Taxonomy" id="85310"/>
    <lineage>
        <taxon>Eukaryota</taxon>
        <taxon>Metazoa</taxon>
        <taxon>Ecdysozoa</taxon>
        <taxon>Arthropoda</taxon>
        <taxon>Hexapoda</taxon>
        <taxon>Insecta</taxon>
        <taxon>Pterygota</taxon>
        <taxon>Neoptera</taxon>
        <taxon>Paraneoptera</taxon>
        <taxon>Hemiptera</taxon>
        <taxon>Heteroptera</taxon>
        <taxon>Panheteroptera</taxon>
        <taxon>Pentatomomorpha</taxon>
        <taxon>Pentatomoidea</taxon>
        <taxon>Pentatomidae</taxon>
        <taxon>Pentatominae</taxon>
        <taxon>Nezara</taxon>
    </lineage>
</organism>
<feature type="chain" id="PRO_5040373303" description="Neuropeptide" evidence="2">
    <location>
        <begin position="18"/>
        <end position="322"/>
    </location>
</feature>
<feature type="signal peptide" evidence="2">
    <location>
        <begin position="1"/>
        <end position="17"/>
    </location>
</feature>
<feature type="region of interest" description="Disordered" evidence="1">
    <location>
        <begin position="112"/>
        <end position="137"/>
    </location>
</feature>
<protein>
    <recommendedName>
        <fullName evidence="5">Neuropeptide</fullName>
    </recommendedName>
</protein>
<evidence type="ECO:0008006" key="5">
    <source>
        <dbReference type="Google" id="ProtNLM"/>
    </source>
</evidence>
<proteinExistence type="predicted"/>
<gene>
    <name evidence="3" type="ORF">NEZAVI_LOCUS3207</name>
</gene>
<evidence type="ECO:0000313" key="4">
    <source>
        <dbReference type="Proteomes" id="UP001152798"/>
    </source>
</evidence>
<dbReference type="Proteomes" id="UP001152798">
    <property type="component" value="Chromosome 1"/>
</dbReference>
<evidence type="ECO:0000313" key="3">
    <source>
        <dbReference type="EMBL" id="CAH1392371.1"/>
    </source>
</evidence>
<evidence type="ECO:0000256" key="1">
    <source>
        <dbReference type="SAM" id="MobiDB-lite"/>
    </source>
</evidence>
<reference evidence="3" key="1">
    <citation type="submission" date="2022-01" db="EMBL/GenBank/DDBJ databases">
        <authorList>
            <person name="King R."/>
        </authorList>
    </citation>
    <scope>NUCLEOTIDE SEQUENCE</scope>
</reference>
<sequence>MERVLILVLCLTSVANGRTTLIQKRSLEFDQSRESTHEFQPETNYNIHEDIEKIEHQQYSDQGSVNLESNGHEGVTFQGEEGSHSVHSLSNQHLGVQHGYFLSHNFGNSAGGEEEKTIGHIDGFNNEESNNNEGKEISGGVSYQYVQTGDHPMIDNDSKGYNTFQDQEGIVEKYITHGEQESHEEITGSNDYGYQGTADHGAQYSFGNFLHHQEPEINEVTKVIPVHKTINIPQHHEVQKLLRIPVPVKVLEPFPIKIPIPYAVEKTVHVPVEKIIKYQVEKLVPVKVEKTVPVPFAKPYPVPFPVYKLKVIIHSGSMGHEE</sequence>
<keyword evidence="4" id="KW-1185">Reference proteome</keyword>